<evidence type="ECO:0000313" key="3">
    <source>
        <dbReference type="EMBL" id="MCA9375150.1"/>
    </source>
</evidence>
<comment type="caution">
    <text evidence="3">The sequence shown here is derived from an EMBL/GenBank/DDBJ whole genome shotgun (WGS) entry which is preliminary data.</text>
</comment>
<evidence type="ECO:0000256" key="1">
    <source>
        <dbReference type="SAM" id="Phobius"/>
    </source>
</evidence>
<reference evidence="3" key="2">
    <citation type="journal article" date="2021" name="Microbiome">
        <title>Successional dynamics and alternative stable states in a saline activated sludge microbial community over 9 years.</title>
        <authorList>
            <person name="Wang Y."/>
            <person name="Ye J."/>
            <person name="Ju F."/>
            <person name="Liu L."/>
            <person name="Boyd J.A."/>
            <person name="Deng Y."/>
            <person name="Parks D.H."/>
            <person name="Jiang X."/>
            <person name="Yin X."/>
            <person name="Woodcroft B.J."/>
            <person name="Tyson G.W."/>
            <person name="Hugenholtz P."/>
            <person name="Polz M.F."/>
            <person name="Zhang T."/>
        </authorList>
    </citation>
    <scope>NUCLEOTIDE SEQUENCE</scope>
    <source>
        <strain evidence="3">HKST-UBA16</strain>
    </source>
</reference>
<organism evidence="3 4">
    <name type="scientific">Candidatus Dojkabacteria bacterium</name>
    <dbReference type="NCBI Taxonomy" id="2099670"/>
    <lineage>
        <taxon>Bacteria</taxon>
        <taxon>Candidatus Dojkabacteria</taxon>
    </lineage>
</organism>
<evidence type="ECO:0000313" key="4">
    <source>
        <dbReference type="Proteomes" id="UP000748332"/>
    </source>
</evidence>
<dbReference type="InterPro" id="IPR011674">
    <property type="entry name" value="DUF1616"/>
</dbReference>
<sequence>MNLNDKRSKYFLAAGLILTTILLVFKQTRGLVLLPYVFFLPGFLLSKVLFKRDIIDKVERVFISCLLSLTVIPLAVFNLSLLGVKINEINVLIISTVAIAVTLVILRSQNRKQK</sequence>
<dbReference type="EMBL" id="JAGQLM010000098">
    <property type="protein sequence ID" value="MCA9375150.1"/>
    <property type="molecule type" value="Genomic_DNA"/>
</dbReference>
<reference evidence="3" key="1">
    <citation type="submission" date="2020-04" db="EMBL/GenBank/DDBJ databases">
        <authorList>
            <person name="Zhang T."/>
        </authorList>
    </citation>
    <scope>NUCLEOTIDE SEQUENCE</scope>
    <source>
        <strain evidence="3">HKST-UBA16</strain>
    </source>
</reference>
<gene>
    <name evidence="3" type="ORF">KC622_02360</name>
</gene>
<evidence type="ECO:0000259" key="2">
    <source>
        <dbReference type="Pfam" id="PF07760"/>
    </source>
</evidence>
<feature type="transmembrane region" description="Helical" evidence="1">
    <location>
        <begin position="7"/>
        <end position="25"/>
    </location>
</feature>
<accession>A0A955HY30</accession>
<keyword evidence="1" id="KW-0472">Membrane</keyword>
<name>A0A955HY30_9BACT</name>
<dbReference type="Proteomes" id="UP000748332">
    <property type="component" value="Unassembled WGS sequence"/>
</dbReference>
<proteinExistence type="predicted"/>
<feature type="transmembrane region" description="Helical" evidence="1">
    <location>
        <begin position="31"/>
        <end position="50"/>
    </location>
</feature>
<feature type="domain" description="DUF1616" evidence="2">
    <location>
        <begin position="12"/>
        <end position="104"/>
    </location>
</feature>
<keyword evidence="1" id="KW-1133">Transmembrane helix</keyword>
<dbReference type="Pfam" id="PF07760">
    <property type="entry name" value="DUF1616"/>
    <property type="match status" value="1"/>
</dbReference>
<feature type="transmembrane region" description="Helical" evidence="1">
    <location>
        <begin position="62"/>
        <end position="83"/>
    </location>
</feature>
<feature type="transmembrane region" description="Helical" evidence="1">
    <location>
        <begin position="89"/>
        <end position="106"/>
    </location>
</feature>
<keyword evidence="1" id="KW-0812">Transmembrane</keyword>
<dbReference type="AlphaFoldDB" id="A0A955HY30"/>
<protein>
    <submittedName>
        <fullName evidence="3">DUF1616 domain-containing protein</fullName>
    </submittedName>
</protein>